<evidence type="ECO:0000313" key="3">
    <source>
        <dbReference type="Proteomes" id="UP001595947"/>
    </source>
</evidence>
<organism evidence="2 3">
    <name type="scientific">Actinomycetospora atypica</name>
    <dbReference type="NCBI Taxonomy" id="1290095"/>
    <lineage>
        <taxon>Bacteria</taxon>
        <taxon>Bacillati</taxon>
        <taxon>Actinomycetota</taxon>
        <taxon>Actinomycetes</taxon>
        <taxon>Pseudonocardiales</taxon>
        <taxon>Pseudonocardiaceae</taxon>
        <taxon>Actinomycetospora</taxon>
    </lineage>
</organism>
<sequence length="114" mass="12752">MSCGEAHETDCSEVLAEVWLLLDHECGEERDAQLRRHLAECGPCLARYGLEEKVKTLLARSCSGDRAPDTLHRKLREHIRATVLEQAQVTVERTPAGGTVVEVNSTRVESWRQG</sequence>
<evidence type="ECO:0000259" key="1">
    <source>
        <dbReference type="Pfam" id="PF13490"/>
    </source>
</evidence>
<gene>
    <name evidence="2" type="primary">rsrA</name>
    <name evidence="2" type="ORF">ACFPBZ_03320</name>
</gene>
<comment type="caution">
    <text evidence="2">The sequence shown here is derived from an EMBL/GenBank/DDBJ whole genome shotgun (WGS) entry which is preliminary data.</text>
</comment>
<evidence type="ECO:0000313" key="2">
    <source>
        <dbReference type="EMBL" id="MFC5061223.1"/>
    </source>
</evidence>
<name>A0ABV9YEK5_9PSEU</name>
<dbReference type="InterPro" id="IPR024020">
    <property type="entry name" value="Anit_sigma_mycothiol_RsrA"/>
</dbReference>
<protein>
    <submittedName>
        <fullName evidence="2">Mycothiol system anti-sigma-R factor</fullName>
    </submittedName>
</protein>
<dbReference type="InterPro" id="IPR027383">
    <property type="entry name" value="Znf_put"/>
</dbReference>
<keyword evidence="3" id="KW-1185">Reference proteome</keyword>
<dbReference type="NCBIfam" id="TIGR03988">
    <property type="entry name" value="antisig_RsrA"/>
    <property type="match status" value="1"/>
</dbReference>
<reference evidence="3" key="1">
    <citation type="journal article" date="2019" name="Int. J. Syst. Evol. Microbiol.">
        <title>The Global Catalogue of Microorganisms (GCM) 10K type strain sequencing project: providing services to taxonomists for standard genome sequencing and annotation.</title>
        <authorList>
            <consortium name="The Broad Institute Genomics Platform"/>
            <consortium name="The Broad Institute Genome Sequencing Center for Infectious Disease"/>
            <person name="Wu L."/>
            <person name="Ma J."/>
        </authorList>
    </citation>
    <scope>NUCLEOTIDE SEQUENCE [LARGE SCALE GENOMIC DNA]</scope>
    <source>
        <strain evidence="3">CGMCC 4.7093</strain>
    </source>
</reference>
<proteinExistence type="predicted"/>
<dbReference type="Pfam" id="PF13490">
    <property type="entry name" value="zf-HC2"/>
    <property type="match status" value="1"/>
</dbReference>
<dbReference type="Proteomes" id="UP001595947">
    <property type="component" value="Unassembled WGS sequence"/>
</dbReference>
<feature type="domain" description="Putative zinc-finger" evidence="1">
    <location>
        <begin position="11"/>
        <end position="44"/>
    </location>
</feature>
<accession>A0ABV9YEK5</accession>
<dbReference type="EMBL" id="JBHSIV010000003">
    <property type="protein sequence ID" value="MFC5061223.1"/>
    <property type="molecule type" value="Genomic_DNA"/>
</dbReference>
<dbReference type="RefSeq" id="WP_378034582.1">
    <property type="nucleotide sequence ID" value="NZ_JBHSIV010000003.1"/>
</dbReference>